<dbReference type="EMBL" id="DSKY01000003">
    <property type="protein sequence ID" value="HDY58246.1"/>
    <property type="molecule type" value="Genomic_DNA"/>
</dbReference>
<dbReference type="InterPro" id="IPR019734">
    <property type="entry name" value="TPR_rpt"/>
</dbReference>
<accession>A0A7V1EH59</accession>
<keyword evidence="1" id="KW-0802">TPR repeat</keyword>
<dbReference type="Pfam" id="PF13432">
    <property type="entry name" value="TPR_16"/>
    <property type="match status" value="1"/>
</dbReference>
<evidence type="ECO:0000256" key="1">
    <source>
        <dbReference type="PROSITE-ProRule" id="PRU00339"/>
    </source>
</evidence>
<feature type="repeat" description="TPR" evidence="1">
    <location>
        <begin position="105"/>
        <end position="138"/>
    </location>
</feature>
<dbReference type="InterPro" id="IPR011990">
    <property type="entry name" value="TPR-like_helical_dom_sf"/>
</dbReference>
<dbReference type="SUPFAM" id="SSF48452">
    <property type="entry name" value="TPR-like"/>
    <property type="match status" value="1"/>
</dbReference>
<evidence type="ECO:0008006" key="3">
    <source>
        <dbReference type="Google" id="ProtNLM"/>
    </source>
</evidence>
<name>A0A7V1EH59_UNCW3</name>
<proteinExistence type="predicted"/>
<protein>
    <recommendedName>
        <fullName evidence="3">Tetratricopeptide repeat protein</fullName>
    </recommendedName>
</protein>
<evidence type="ECO:0000313" key="2">
    <source>
        <dbReference type="EMBL" id="HDY58246.1"/>
    </source>
</evidence>
<sequence length="187" mass="21840">MILFTGIKFFKNDYPYKKPKSLSYIQISRVLLENNRLAGAQLGYIYKKIGQVDSGIYYLKKGIEIPHANGMVYFNLADCNLIKNDLDNAIGVFKLYLERKPSLNPVIYEGLAKLYIKKQDYTNAIENFKWAIRYPQGYEIPPEIFNLIGVCYFKTGDLRNAKIYWQMGLKKDKKYLPIIQNLKQLNE</sequence>
<dbReference type="PROSITE" id="PS50005">
    <property type="entry name" value="TPR"/>
    <property type="match status" value="1"/>
</dbReference>
<dbReference type="AlphaFoldDB" id="A0A7V1EH59"/>
<dbReference type="SMART" id="SM00028">
    <property type="entry name" value="TPR"/>
    <property type="match status" value="4"/>
</dbReference>
<gene>
    <name evidence="2" type="ORF">ENP86_01635</name>
</gene>
<comment type="caution">
    <text evidence="2">The sequence shown here is derived from an EMBL/GenBank/DDBJ whole genome shotgun (WGS) entry which is preliminary data.</text>
</comment>
<organism evidence="2">
    <name type="scientific">candidate division WOR-3 bacterium</name>
    <dbReference type="NCBI Taxonomy" id="2052148"/>
    <lineage>
        <taxon>Bacteria</taxon>
        <taxon>Bacteria division WOR-3</taxon>
    </lineage>
</organism>
<dbReference type="Pfam" id="PF13181">
    <property type="entry name" value="TPR_8"/>
    <property type="match status" value="2"/>
</dbReference>
<reference evidence="2" key="1">
    <citation type="journal article" date="2020" name="mSystems">
        <title>Genome- and Community-Level Interaction Insights into Carbon Utilization and Element Cycling Functions of Hydrothermarchaeota in Hydrothermal Sediment.</title>
        <authorList>
            <person name="Zhou Z."/>
            <person name="Liu Y."/>
            <person name="Xu W."/>
            <person name="Pan J."/>
            <person name="Luo Z.H."/>
            <person name="Li M."/>
        </authorList>
    </citation>
    <scope>NUCLEOTIDE SEQUENCE [LARGE SCALE GENOMIC DNA]</scope>
    <source>
        <strain evidence="2">SpSt-258</strain>
    </source>
</reference>
<dbReference type="Gene3D" id="1.25.40.10">
    <property type="entry name" value="Tetratricopeptide repeat domain"/>
    <property type="match status" value="1"/>
</dbReference>